<dbReference type="AlphaFoldDB" id="A0A3Q8B0Z0"/>
<evidence type="ECO:0000256" key="1">
    <source>
        <dbReference type="ARBA" id="ARBA00004141"/>
    </source>
</evidence>
<dbReference type="SUPFAM" id="SSF81452">
    <property type="entry name" value="Cytochrome c oxidase subunit III-like"/>
    <property type="match status" value="1"/>
</dbReference>
<keyword evidence="4 8" id="KW-0812">Transmembrane</keyword>
<dbReference type="CDD" id="cd01665">
    <property type="entry name" value="Cyt_c_Oxidase_III"/>
    <property type="match status" value="1"/>
</dbReference>
<dbReference type="Gene3D" id="1.20.120.80">
    <property type="entry name" value="Cytochrome c oxidase, subunit III, four-helix bundle"/>
    <property type="match status" value="1"/>
</dbReference>
<evidence type="ECO:0000256" key="2">
    <source>
        <dbReference type="ARBA" id="ARBA00010581"/>
    </source>
</evidence>
<accession>A0A3Q8B0Z0</accession>
<feature type="transmembrane region" description="Helical" evidence="9">
    <location>
        <begin position="181"/>
        <end position="208"/>
    </location>
</feature>
<dbReference type="Gene3D" id="1.10.287.70">
    <property type="match status" value="1"/>
</dbReference>
<dbReference type="GO" id="GO:0016020">
    <property type="term" value="C:membrane"/>
    <property type="evidence" value="ECO:0007669"/>
    <property type="project" value="UniProtKB-SubCell"/>
</dbReference>
<comment type="similarity">
    <text evidence="2 8">Belongs to the cytochrome c oxidase subunit 3 family.</text>
</comment>
<evidence type="ECO:0000259" key="10">
    <source>
        <dbReference type="PROSITE" id="PS50253"/>
    </source>
</evidence>
<evidence type="ECO:0000256" key="3">
    <source>
        <dbReference type="ARBA" id="ARBA00015944"/>
    </source>
</evidence>
<dbReference type="GO" id="GO:0005739">
    <property type="term" value="C:mitochondrion"/>
    <property type="evidence" value="ECO:0007669"/>
    <property type="project" value="TreeGrafter"/>
</dbReference>
<feature type="transmembrane region" description="Helical" evidence="9">
    <location>
        <begin position="75"/>
        <end position="98"/>
    </location>
</feature>
<dbReference type="EMBL" id="KY399989">
    <property type="protein sequence ID" value="AST14936.1"/>
    <property type="molecule type" value="Genomic_DNA"/>
</dbReference>
<feature type="domain" description="Heme-copper oxidase subunit III family profile" evidence="10">
    <location>
        <begin position="1"/>
        <end position="250"/>
    </location>
</feature>
<protein>
    <recommendedName>
        <fullName evidence="3 8">Cytochrome c oxidase subunit 3</fullName>
    </recommendedName>
</protein>
<name>A0A3Q8B0Z0_9BILA</name>
<dbReference type="InterPro" id="IPR000298">
    <property type="entry name" value="Cyt_c_oxidase-like_su3"/>
</dbReference>
<dbReference type="PANTHER" id="PTHR11403">
    <property type="entry name" value="CYTOCHROME C OXIDASE SUBUNIT III"/>
    <property type="match status" value="1"/>
</dbReference>
<feature type="transmembrane region" description="Helical" evidence="9">
    <location>
        <begin position="118"/>
        <end position="140"/>
    </location>
</feature>
<gene>
    <name evidence="11" type="primary">cox3</name>
</gene>
<evidence type="ECO:0000256" key="8">
    <source>
        <dbReference type="RuleBase" id="RU003375"/>
    </source>
</evidence>
<evidence type="ECO:0000256" key="9">
    <source>
        <dbReference type="SAM" id="Phobius"/>
    </source>
</evidence>
<feature type="transmembrane region" description="Helical" evidence="9">
    <location>
        <begin position="36"/>
        <end position="55"/>
    </location>
</feature>
<dbReference type="PANTHER" id="PTHR11403:SF7">
    <property type="entry name" value="CYTOCHROME C OXIDASE SUBUNIT 3"/>
    <property type="match status" value="1"/>
</dbReference>
<feature type="transmembrane region" description="Helical" evidence="9">
    <location>
        <begin position="152"/>
        <end position="169"/>
    </location>
</feature>
<dbReference type="InterPro" id="IPR013833">
    <property type="entry name" value="Cyt_c_oxidase_su3_a-hlx"/>
</dbReference>
<sequence>MKHNYHIVSNSIYPFAVSFFLLSLMSSFLVCFKSGIVMGVFFSCLSLVFVVMLWLKDVCKEGLSGYHNVTVNSGFIAGFLYFVFTEALFFFTIFWVFLDKVFIHGGKWWLGSGVYFDSFGLPLLGTILLVSSSVTVTVAHHNMVSGVSSKKFMVLTIVLGLLFLGLQFMEYKSLGINMSDGFFGSMFFFSTGFHGFHVFLGVVILMLSKLRLFLNHFKKNNHLMFEMSIIYWHFVDVVWLFLYVMIYNWG</sequence>
<dbReference type="InterPro" id="IPR033945">
    <property type="entry name" value="Cyt_c_oxase_su3_dom"/>
</dbReference>
<comment type="function">
    <text evidence="8">Component of the cytochrome c oxidase, the last enzyme in the mitochondrial electron transport chain which drives oxidative phosphorylation. The respiratory chain contains 3 multisubunit complexes succinate dehydrogenase (complex II, CII), ubiquinol-cytochrome c oxidoreductase (cytochrome b-c1 complex, complex III, CIII) and cytochrome c oxidase (complex IV, CIV), that cooperate to transfer electrons derived from NADH and succinate to molecular oxygen, creating an electrochemical gradient over the inner membrane that drives transmembrane transport and the ATP synthase. Cytochrome c oxidase is the component of the respiratory chain that catalyzes the reduction of oxygen to water. Electrons originating from reduced cytochrome c in the intermembrane space (IMS) are transferred via the dinuclear copper A center (CU(A)) of subunit 2 and heme A of subunit 1 to the active site in subunit 1, a binuclear center (BNC) formed by heme A3 and copper B (CU(B)). The BNC reduces molecular oxygen to 2 water molecules using 4 electrons from cytochrome c in the IMS and 4 protons from the mitochondrial matrix.</text>
</comment>
<evidence type="ECO:0000256" key="6">
    <source>
        <dbReference type="ARBA" id="ARBA00022989"/>
    </source>
</evidence>
<dbReference type="InterPro" id="IPR024791">
    <property type="entry name" value="Cyt_c/ubiquinol_Oxase_su3"/>
</dbReference>
<geneLocation type="mitochondrion" evidence="11"/>
<dbReference type="InterPro" id="IPR035973">
    <property type="entry name" value="Cyt_c_oxidase_su3-like_sf"/>
</dbReference>
<keyword evidence="5" id="KW-1278">Translocase</keyword>
<dbReference type="GO" id="GO:0006123">
    <property type="term" value="P:mitochondrial electron transport, cytochrome c to oxygen"/>
    <property type="evidence" value="ECO:0007669"/>
    <property type="project" value="TreeGrafter"/>
</dbReference>
<evidence type="ECO:0000256" key="4">
    <source>
        <dbReference type="ARBA" id="ARBA00022692"/>
    </source>
</evidence>
<dbReference type="Pfam" id="PF00510">
    <property type="entry name" value="COX3"/>
    <property type="match status" value="1"/>
</dbReference>
<dbReference type="GO" id="GO:0004129">
    <property type="term" value="F:cytochrome-c oxidase activity"/>
    <property type="evidence" value="ECO:0007669"/>
    <property type="project" value="InterPro"/>
</dbReference>
<feature type="transmembrane region" description="Helical" evidence="9">
    <location>
        <begin position="12"/>
        <end position="30"/>
    </location>
</feature>
<dbReference type="PROSITE" id="PS50253">
    <property type="entry name" value="COX3"/>
    <property type="match status" value="1"/>
</dbReference>
<proteinExistence type="inferred from homology"/>
<comment type="subcellular location">
    <subcellularLocation>
        <location evidence="1">Membrane</location>
        <topology evidence="1">Multi-pass membrane protein</topology>
    </subcellularLocation>
</comment>
<organism evidence="11">
    <name type="scientific">Hammerschmidtiella sp. ZengetLiu-2016</name>
    <dbReference type="NCBI Taxonomy" id="2025463"/>
    <lineage>
        <taxon>Eukaryota</taxon>
        <taxon>Metazoa</taxon>
        <taxon>Ecdysozoa</taxon>
        <taxon>Nematoda</taxon>
        <taxon>Chromadorea</taxon>
        <taxon>Rhabditida</taxon>
        <taxon>Spirurina</taxon>
        <taxon>Oxyuridomorpha</taxon>
        <taxon>Thelastomatoidea</taxon>
        <taxon>Thelastomatidae</taxon>
        <taxon>Hammerschmidtiella</taxon>
    </lineage>
</organism>
<evidence type="ECO:0000256" key="5">
    <source>
        <dbReference type="ARBA" id="ARBA00022967"/>
    </source>
</evidence>
<keyword evidence="8 11" id="KW-0496">Mitochondrion</keyword>
<evidence type="ECO:0000256" key="7">
    <source>
        <dbReference type="ARBA" id="ARBA00023136"/>
    </source>
</evidence>
<feature type="transmembrane region" description="Helical" evidence="9">
    <location>
        <begin position="229"/>
        <end position="249"/>
    </location>
</feature>
<reference evidence="11" key="1">
    <citation type="submission" date="2016-12" db="EMBL/GenBank/DDBJ databases">
        <title>Molecular characterization of a Eupolyphaga parasitic nematode.</title>
        <authorList>
            <person name="Zeng Q.R."/>
            <person name="Liu X.Y."/>
            <person name="Yuan H."/>
            <person name="Wang W.Y."/>
            <person name="Gu K.Z."/>
            <person name="Sun H."/>
            <person name="Zhou W.P."/>
            <person name="Cheng Y.D."/>
        </authorList>
    </citation>
    <scope>NUCLEOTIDE SEQUENCE</scope>
</reference>
<keyword evidence="7 9" id="KW-0472">Membrane</keyword>
<evidence type="ECO:0000313" key="11">
    <source>
        <dbReference type="EMBL" id="AST14936.1"/>
    </source>
</evidence>
<keyword evidence="6 9" id="KW-1133">Transmembrane helix</keyword>